<evidence type="ECO:0000313" key="9">
    <source>
        <dbReference type="Proteomes" id="UP000326565"/>
    </source>
</evidence>
<dbReference type="EMBL" id="ML732165">
    <property type="protein sequence ID" value="KAB8077787.1"/>
    <property type="molecule type" value="Genomic_DNA"/>
</dbReference>
<sequence length="172" mass="19120">MAKARVQSKHSRAARRAASPSLDVDKSLTSLPRAQGTTLQRDSILSDRANAGVAKKQSKSKAKSRVQRERQQKGIERAEKVLDQLEKKVEKSVKREKKVKGRRGDWEDLNRKSSATMFQGLNDEADDNDDDDAMVDASVAPKRSKPQSQPTHVAQISMAEEHADIDVDDDIS</sequence>
<dbReference type="PANTHER" id="PTHR28280:SF1">
    <property type="entry name" value="SHUTTLING PRE-60S FACTOR ECM1"/>
    <property type="match status" value="1"/>
</dbReference>
<dbReference type="GO" id="GO:0000055">
    <property type="term" value="P:ribosomal large subunit export from nucleus"/>
    <property type="evidence" value="ECO:0007669"/>
    <property type="project" value="TreeGrafter"/>
</dbReference>
<dbReference type="Proteomes" id="UP000326565">
    <property type="component" value="Unassembled WGS sequence"/>
</dbReference>
<dbReference type="GO" id="GO:0005730">
    <property type="term" value="C:nucleolus"/>
    <property type="evidence" value="ECO:0007669"/>
    <property type="project" value="TreeGrafter"/>
</dbReference>
<evidence type="ECO:0000256" key="5">
    <source>
        <dbReference type="ARBA" id="ARBA00022517"/>
    </source>
</evidence>
<dbReference type="InterPro" id="IPR022784">
    <property type="entry name" value="Ribosome_bgen_Alb1"/>
</dbReference>
<evidence type="ECO:0000256" key="2">
    <source>
        <dbReference type="ARBA" id="ARBA00004496"/>
    </source>
</evidence>
<comment type="subcellular location">
    <subcellularLocation>
        <location evidence="2">Cytoplasm</location>
    </subcellularLocation>
    <subcellularLocation>
        <location evidence="1">Nucleus</location>
    </subcellularLocation>
</comment>
<reference evidence="8 9" key="1">
    <citation type="submission" date="2019-04" db="EMBL/GenBank/DDBJ databases">
        <title>Friends and foes A comparative genomics study of 23 Aspergillus species from section Flavi.</title>
        <authorList>
            <consortium name="DOE Joint Genome Institute"/>
            <person name="Kjaerbolling I."/>
            <person name="Vesth T."/>
            <person name="Frisvad J.C."/>
            <person name="Nybo J.L."/>
            <person name="Theobald S."/>
            <person name="Kildgaard S."/>
            <person name="Isbrandt T."/>
            <person name="Kuo A."/>
            <person name="Sato A."/>
            <person name="Lyhne E.K."/>
            <person name="Kogle M.E."/>
            <person name="Wiebenga A."/>
            <person name="Kun R.S."/>
            <person name="Lubbers R.J."/>
            <person name="Makela M.R."/>
            <person name="Barry K."/>
            <person name="Chovatia M."/>
            <person name="Clum A."/>
            <person name="Daum C."/>
            <person name="Haridas S."/>
            <person name="He G."/>
            <person name="LaButti K."/>
            <person name="Lipzen A."/>
            <person name="Mondo S."/>
            <person name="Riley R."/>
            <person name="Salamov A."/>
            <person name="Simmons B.A."/>
            <person name="Magnuson J.K."/>
            <person name="Henrissat B."/>
            <person name="Mortensen U.H."/>
            <person name="Larsen T.O."/>
            <person name="Devries R.P."/>
            <person name="Grigoriev I.V."/>
            <person name="Machida M."/>
            <person name="Baker S.E."/>
            <person name="Andersen M.R."/>
        </authorList>
    </citation>
    <scope>NUCLEOTIDE SEQUENCE [LARGE SCALE GENOMIC DNA]</scope>
    <source>
        <strain evidence="8 9">CBS 151.66</strain>
    </source>
</reference>
<dbReference type="InterPro" id="IPR053278">
    <property type="entry name" value="Pre-60S_factor_ECM1"/>
</dbReference>
<dbReference type="GO" id="GO:0030687">
    <property type="term" value="C:preribosome, large subunit precursor"/>
    <property type="evidence" value="ECO:0007669"/>
    <property type="project" value="TreeGrafter"/>
</dbReference>
<dbReference type="AlphaFoldDB" id="A0A5N5XCH7"/>
<feature type="compositionally biased region" description="Basic and acidic residues" evidence="7">
    <location>
        <begin position="66"/>
        <end position="78"/>
    </location>
</feature>
<accession>A0A5N5XCH7</accession>
<feature type="compositionally biased region" description="Basic residues" evidence="7">
    <location>
        <begin position="1"/>
        <end position="15"/>
    </location>
</feature>
<keyword evidence="6" id="KW-0539">Nucleus</keyword>
<feature type="compositionally biased region" description="Basic residues" evidence="7">
    <location>
        <begin position="56"/>
        <end position="65"/>
    </location>
</feature>
<protein>
    <submittedName>
        <fullName evidence="8">Alb1-domain-containing protein</fullName>
    </submittedName>
</protein>
<evidence type="ECO:0000256" key="4">
    <source>
        <dbReference type="ARBA" id="ARBA00022490"/>
    </source>
</evidence>
<evidence type="ECO:0000256" key="1">
    <source>
        <dbReference type="ARBA" id="ARBA00004123"/>
    </source>
</evidence>
<feature type="compositionally biased region" description="Acidic residues" evidence="7">
    <location>
        <begin position="123"/>
        <end position="134"/>
    </location>
</feature>
<dbReference type="GO" id="GO:0005737">
    <property type="term" value="C:cytoplasm"/>
    <property type="evidence" value="ECO:0007669"/>
    <property type="project" value="UniProtKB-SubCell"/>
</dbReference>
<keyword evidence="5" id="KW-0690">Ribosome biogenesis</keyword>
<name>A0A5N5XCH7_9EURO</name>
<keyword evidence="4" id="KW-0963">Cytoplasm</keyword>
<dbReference type="PANTHER" id="PTHR28280">
    <property type="entry name" value="SHUTTLING PRE-60S FACTOR ECM1"/>
    <property type="match status" value="1"/>
</dbReference>
<feature type="region of interest" description="Disordered" evidence="7">
    <location>
        <begin position="1"/>
        <end position="78"/>
    </location>
</feature>
<evidence type="ECO:0000256" key="3">
    <source>
        <dbReference type="ARBA" id="ARBA00022448"/>
    </source>
</evidence>
<keyword evidence="9" id="KW-1185">Reference proteome</keyword>
<feature type="region of interest" description="Disordered" evidence="7">
    <location>
        <begin position="90"/>
        <end position="172"/>
    </location>
</feature>
<proteinExistence type="predicted"/>
<evidence type="ECO:0000256" key="6">
    <source>
        <dbReference type="ARBA" id="ARBA00023242"/>
    </source>
</evidence>
<dbReference type="OrthoDB" id="5304887at2759"/>
<gene>
    <name evidence="8" type="ORF">BDV29DRAFT_41540</name>
</gene>
<keyword evidence="3" id="KW-0813">Transport</keyword>
<organism evidence="8 9">
    <name type="scientific">Aspergillus leporis</name>
    <dbReference type="NCBI Taxonomy" id="41062"/>
    <lineage>
        <taxon>Eukaryota</taxon>
        <taxon>Fungi</taxon>
        <taxon>Dikarya</taxon>
        <taxon>Ascomycota</taxon>
        <taxon>Pezizomycotina</taxon>
        <taxon>Eurotiomycetes</taxon>
        <taxon>Eurotiomycetidae</taxon>
        <taxon>Eurotiales</taxon>
        <taxon>Aspergillaceae</taxon>
        <taxon>Aspergillus</taxon>
        <taxon>Aspergillus subgen. Circumdati</taxon>
    </lineage>
</organism>
<evidence type="ECO:0000313" key="8">
    <source>
        <dbReference type="EMBL" id="KAB8077787.1"/>
    </source>
</evidence>
<evidence type="ECO:0000256" key="7">
    <source>
        <dbReference type="SAM" id="MobiDB-lite"/>
    </source>
</evidence>
<feature type="compositionally biased region" description="Basic and acidic residues" evidence="7">
    <location>
        <begin position="102"/>
        <end position="111"/>
    </location>
</feature>
<feature type="compositionally biased region" description="Polar residues" evidence="7">
    <location>
        <begin position="27"/>
        <end position="43"/>
    </location>
</feature>
<dbReference type="Pfam" id="PF09135">
    <property type="entry name" value="Alb1"/>
    <property type="match status" value="1"/>
</dbReference>